<sequence length="93" mass="10819">MRRTDKESEARLTFHPIEEYMLHVESSSNISGMTSMYPDYEFISDNTIWWSAGLLAATLRTHWRSHPGHPLLSQTDFLVCTFSLWCQSTRPNP</sequence>
<organism evidence="1 2">
    <name type="scientific">Lates japonicus</name>
    <name type="common">Japanese lates</name>
    <dbReference type="NCBI Taxonomy" id="270547"/>
    <lineage>
        <taxon>Eukaryota</taxon>
        <taxon>Metazoa</taxon>
        <taxon>Chordata</taxon>
        <taxon>Craniata</taxon>
        <taxon>Vertebrata</taxon>
        <taxon>Euteleostomi</taxon>
        <taxon>Actinopterygii</taxon>
        <taxon>Neopterygii</taxon>
        <taxon>Teleostei</taxon>
        <taxon>Neoteleostei</taxon>
        <taxon>Acanthomorphata</taxon>
        <taxon>Carangaria</taxon>
        <taxon>Carangaria incertae sedis</taxon>
        <taxon>Centropomidae</taxon>
        <taxon>Lates</taxon>
    </lineage>
</organism>
<comment type="caution">
    <text evidence="1">The sequence shown here is derived from an EMBL/GenBank/DDBJ whole genome shotgun (WGS) entry which is preliminary data.</text>
</comment>
<protein>
    <submittedName>
        <fullName evidence="1">Alpha-(1,6)-fucosyltransferase isoform X1</fullName>
    </submittedName>
</protein>
<proteinExistence type="predicted"/>
<evidence type="ECO:0000313" key="1">
    <source>
        <dbReference type="EMBL" id="GLD63183.1"/>
    </source>
</evidence>
<keyword evidence="2" id="KW-1185">Reference proteome</keyword>
<name>A0AAD3RBR0_LATJO</name>
<accession>A0AAD3RBR0</accession>
<gene>
    <name evidence="1" type="ORF">AKAME5_001482600</name>
</gene>
<dbReference type="Proteomes" id="UP001279410">
    <property type="component" value="Unassembled WGS sequence"/>
</dbReference>
<dbReference type="EMBL" id="BRZM01000059">
    <property type="protein sequence ID" value="GLD63183.1"/>
    <property type="molecule type" value="Genomic_DNA"/>
</dbReference>
<reference evidence="1" key="1">
    <citation type="submission" date="2022-08" db="EMBL/GenBank/DDBJ databases">
        <title>Genome sequencing of akame (Lates japonicus).</title>
        <authorList>
            <person name="Hashiguchi Y."/>
            <person name="Takahashi H."/>
        </authorList>
    </citation>
    <scope>NUCLEOTIDE SEQUENCE</scope>
    <source>
        <strain evidence="1">Kochi</strain>
    </source>
</reference>
<evidence type="ECO:0000313" key="2">
    <source>
        <dbReference type="Proteomes" id="UP001279410"/>
    </source>
</evidence>
<dbReference type="AlphaFoldDB" id="A0AAD3RBR0"/>